<proteinExistence type="predicted"/>
<name>M7SRZ5_EUTLA</name>
<dbReference type="HOGENOM" id="CLU_1396311_0_0_1"/>
<protein>
    <submittedName>
        <fullName evidence="2">Uncharacterized protein</fullName>
    </submittedName>
</protein>
<dbReference type="Proteomes" id="UP000012174">
    <property type="component" value="Unassembled WGS sequence"/>
</dbReference>
<feature type="region of interest" description="Disordered" evidence="1">
    <location>
        <begin position="92"/>
        <end position="113"/>
    </location>
</feature>
<gene>
    <name evidence="2" type="ORF">UCREL1_5734</name>
</gene>
<sequence length="195" mass="22108">MNRCDRCLEFHVWEQHFFSSCKFCGQRYHSRQCPQIRDDQATSCKVTDFTEEADIPRDRLQSSSAHGKSAYQGKTRANFFNAQYSLRFIEESPDVSTTSQQEDSRTSMPSRPKRLKFTEEVTYDRILREAKYPWMNMVLEEATGEDFDESGNPIVVSGCFLLGPPADDVAKGSHQMLGNIGVTPDNIDVLMGGGD</sequence>
<keyword evidence="3" id="KW-1185">Reference proteome</keyword>
<evidence type="ECO:0000313" key="2">
    <source>
        <dbReference type="EMBL" id="EMR67268.1"/>
    </source>
</evidence>
<evidence type="ECO:0000256" key="1">
    <source>
        <dbReference type="SAM" id="MobiDB-lite"/>
    </source>
</evidence>
<dbReference type="KEGG" id="ela:UCREL1_5734"/>
<organism evidence="2 3">
    <name type="scientific">Eutypa lata (strain UCR-EL1)</name>
    <name type="common">Grapevine dieback disease fungus</name>
    <name type="synonym">Eutypa armeniacae</name>
    <dbReference type="NCBI Taxonomy" id="1287681"/>
    <lineage>
        <taxon>Eukaryota</taxon>
        <taxon>Fungi</taxon>
        <taxon>Dikarya</taxon>
        <taxon>Ascomycota</taxon>
        <taxon>Pezizomycotina</taxon>
        <taxon>Sordariomycetes</taxon>
        <taxon>Xylariomycetidae</taxon>
        <taxon>Xylariales</taxon>
        <taxon>Diatrypaceae</taxon>
        <taxon>Eutypa</taxon>
    </lineage>
</organism>
<evidence type="ECO:0000313" key="3">
    <source>
        <dbReference type="Proteomes" id="UP000012174"/>
    </source>
</evidence>
<dbReference type="EMBL" id="KB706475">
    <property type="protein sequence ID" value="EMR67268.1"/>
    <property type="molecule type" value="Genomic_DNA"/>
</dbReference>
<feature type="compositionally biased region" description="Polar residues" evidence="1">
    <location>
        <begin position="94"/>
        <end position="109"/>
    </location>
</feature>
<accession>M7SRZ5</accession>
<reference evidence="3" key="1">
    <citation type="journal article" date="2013" name="Genome Announc.">
        <title>Draft genome sequence of the grapevine dieback fungus Eutypa lata UCR-EL1.</title>
        <authorList>
            <person name="Blanco-Ulate B."/>
            <person name="Rolshausen P.E."/>
            <person name="Cantu D."/>
        </authorList>
    </citation>
    <scope>NUCLEOTIDE SEQUENCE [LARGE SCALE GENOMIC DNA]</scope>
    <source>
        <strain evidence="3">UCR-EL1</strain>
    </source>
</reference>
<dbReference type="AlphaFoldDB" id="M7SRZ5"/>